<reference evidence="2 21" key="1">
    <citation type="journal article" date="2014" name="BMC Genomics">
        <title>Unusual genome complexity in Lactobacillus salivarius JCM1046.</title>
        <authorList>
            <person name="Raftis E.J."/>
            <person name="Forde B.M."/>
            <person name="Claesson M.J."/>
            <person name="O'Toole P.W."/>
        </authorList>
    </citation>
    <scope>NUCLEOTIDE SEQUENCE [LARGE SCALE GENOMIC DNA]</scope>
    <source>
        <strain evidence="2 21">JCM1046</strain>
    </source>
</reference>
<evidence type="ECO:0000313" key="25">
    <source>
        <dbReference type="Proteomes" id="UP000192638"/>
    </source>
</evidence>
<evidence type="ECO:0000313" key="16">
    <source>
        <dbReference type="EMBL" id="PAY45085.1"/>
    </source>
</evidence>
<dbReference type="InterPro" id="IPR047909">
    <property type="entry name" value="SPJ_0845-like_N"/>
</dbReference>
<evidence type="ECO:0000313" key="18">
    <source>
        <dbReference type="EMBL" id="PWG53325.1"/>
    </source>
</evidence>
<sequence>MGLKVNQQHNLEQLFDKFATIDPKNRKETKTVEKESNKKNPTEQK</sequence>
<gene>
    <name evidence="16" type="ORF">A8C52_02100</name>
    <name evidence="15" type="ORF">B6U37_05875</name>
    <name evidence="14" type="ORF">B6U56_05935</name>
    <name evidence="13" type="ORF">B6U60_05430</name>
    <name evidence="4" type="ORF">B7R82_03615</name>
    <name evidence="3" type="ORF">BHF65_05580</name>
    <name evidence="18" type="ORF">DB362_05230</name>
    <name evidence="17" type="ORF">DBP89_03080</name>
    <name evidence="12" type="ORF">FYL06_00780</name>
    <name evidence="11" type="ORF">FYL10_03505</name>
    <name evidence="10" type="ORF">FYL25_02450</name>
    <name evidence="9" type="ORF">GKC33_06940</name>
    <name evidence="8" type="ORF">GKC34_13340</name>
    <name evidence="5" type="ORF">K8V06_07800</name>
    <name evidence="2" type="ORF">LSJ_1088</name>
    <name evidence="19" type="ORF">O2U02_03560</name>
    <name evidence="6" type="ORF">PV940_01325</name>
    <name evidence="20" type="ORF">QFE45_06135</name>
    <name evidence="7" type="ORF">QYC35_03180</name>
</gene>
<reference evidence="23 24" key="4">
    <citation type="submission" date="2017-03" db="EMBL/GenBank/DDBJ databases">
        <title>Phylogenomics and comparative genomics of Lactobacillus salivarius, a mammalian gut commensal.</title>
        <authorList>
            <person name="Harris H.M."/>
        </authorList>
    </citation>
    <scope>NUCLEOTIDE SEQUENCE [LARGE SCALE GENOMIC DNA]</scope>
    <source>
        <strain evidence="15 23">AH4231</strain>
        <strain evidence="14 24">JCM 1047</strain>
        <strain evidence="13 25">LMG 14477</strain>
    </source>
</reference>
<dbReference type="NCBIfam" id="NF040897">
    <property type="entry name" value="SPJ_0845_Nterm"/>
    <property type="match status" value="1"/>
</dbReference>
<dbReference type="EMBL" id="CP114509">
    <property type="protein sequence ID" value="WHS18308.1"/>
    <property type="molecule type" value="Genomic_DNA"/>
</dbReference>
<dbReference type="Proteomes" id="UP001224533">
    <property type="component" value="Chromosome"/>
</dbReference>
<evidence type="ECO:0000313" key="3">
    <source>
        <dbReference type="EMBL" id="AOO73714.1"/>
    </source>
</evidence>
<dbReference type="EMBL" id="JAUIQT010000001">
    <property type="protein sequence ID" value="MDN4833239.1"/>
    <property type="molecule type" value="Genomic_DNA"/>
</dbReference>
<dbReference type="EMBL" id="NBEY01000044">
    <property type="protein sequence ID" value="OQR25263.1"/>
    <property type="molecule type" value="Genomic_DNA"/>
</dbReference>
<reference evidence="18 29" key="7">
    <citation type="submission" date="2018-05" db="EMBL/GenBank/DDBJ databases">
        <title>Lactobacillus salivarius genome sequencing and assembly.</title>
        <authorList>
            <person name="Audisio C."/>
            <person name="Albarracin L."/>
            <person name="Torres M.J."/>
            <person name="Hebert E.M."/>
            <person name="Saavedra L."/>
        </authorList>
    </citation>
    <scope>NUCLEOTIDE SEQUENCE [LARGE SCALE GENOMIC DNA]</scope>
    <source>
        <strain evidence="18 29">A3iob</strain>
    </source>
</reference>
<evidence type="ECO:0000313" key="12">
    <source>
        <dbReference type="EMBL" id="MYZ65508.1"/>
    </source>
</evidence>
<evidence type="ECO:0000313" key="9">
    <source>
        <dbReference type="EMBL" id="MSE08448.1"/>
    </source>
</evidence>
<evidence type="ECO:0000313" key="26">
    <source>
        <dbReference type="Proteomes" id="UP000195378"/>
    </source>
</evidence>
<dbReference type="AlphaFoldDB" id="A0A089RW01"/>
<evidence type="ECO:0000313" key="24">
    <source>
        <dbReference type="Proteomes" id="UP000192575"/>
    </source>
</evidence>
<dbReference type="Proteomes" id="UP001213566">
    <property type="component" value="Unassembled WGS sequence"/>
</dbReference>
<reference evidence="17 28" key="6">
    <citation type="journal article" date="2018" name="Genome Announc.">
        <title>Fifty-Six Draft Genome Sequences of 10 Lactobacillus Species from 22 Commercial Dietary Supplements.</title>
        <authorList>
            <person name="Gangiredla J."/>
            <person name="Barnaba T.J."/>
            <person name="Mammel M.K."/>
            <person name="Lacher D.W."/>
            <person name="Elkins C.A."/>
            <person name="Lampel K.A."/>
            <person name="Whitehouse C.A."/>
            <person name="Tartera C."/>
        </authorList>
    </citation>
    <scope>NUCLEOTIDE SEQUENCE [LARGE SCALE GENOMIC DNA]</scope>
    <source>
        <strain evidence="17 28">DS11_12</strain>
    </source>
</reference>
<dbReference type="EMBL" id="QFAS01000005">
    <property type="protein sequence ID" value="PWG53325.1"/>
    <property type="molecule type" value="Genomic_DNA"/>
</dbReference>
<dbReference type="Proteomes" id="UP000192575">
    <property type="component" value="Unassembled WGS sequence"/>
</dbReference>
<dbReference type="Proteomes" id="UP000245607">
    <property type="component" value="Unassembled WGS sequence"/>
</dbReference>
<reference evidence="3 22" key="3">
    <citation type="submission" date="2016-09" db="EMBL/GenBank/DDBJ databases">
        <title>Complete Genome Sequence of Lactobacillus salivarius Jin.</title>
        <authorList>
            <person name="Jin N."/>
            <person name="Li C."/>
            <person name="Wang M."/>
            <person name="Ren D."/>
            <person name="Di Y."/>
            <person name="Pan R."/>
            <person name="Du S."/>
            <person name="Lu H."/>
            <person name="Li X."/>
            <person name="Tian M."/>
        </authorList>
    </citation>
    <scope>NUCLEOTIDE SEQUENCE [LARGE SCALE GENOMIC DNA]</scope>
    <source>
        <strain evidence="3 22">CICC 23174</strain>
    </source>
</reference>
<reference evidence="16 27" key="2">
    <citation type="submission" date="2016-05" db="EMBL/GenBank/DDBJ databases">
        <authorList>
            <person name="Lee J.-Y."/>
            <person name="Kim E.B."/>
            <person name="Choi Y.-J."/>
        </authorList>
    </citation>
    <scope>NUCLEOTIDE SEQUENCE [LARGE SCALE GENOMIC DNA]</scope>
    <source>
        <strain evidence="16 27">KLA006</strain>
    </source>
</reference>
<dbReference type="EMBL" id="VSTU01000001">
    <property type="protein sequence ID" value="MYZ65508.1"/>
    <property type="molecule type" value="Genomic_DNA"/>
</dbReference>
<dbReference type="GeneID" id="89465840"/>
<evidence type="ECO:0000313" key="31">
    <source>
        <dbReference type="Proteomes" id="UP000467635"/>
    </source>
</evidence>
<dbReference type="Proteomes" id="UP000471678">
    <property type="component" value="Unassembled WGS sequence"/>
</dbReference>
<reference evidence="5" key="11">
    <citation type="submission" date="2021-09" db="EMBL/GenBank/DDBJ databases">
        <authorList>
            <person name="Gilroy R."/>
        </authorList>
    </citation>
    <scope>NUCLEOTIDE SEQUENCE</scope>
    <source>
        <strain evidence="5">CHK189-29639</strain>
    </source>
</reference>
<dbReference type="Proteomes" id="UP000467635">
    <property type="component" value="Unassembled WGS sequence"/>
</dbReference>
<evidence type="ECO:0000313" key="4">
    <source>
        <dbReference type="EMBL" id="ARU19126.1"/>
    </source>
</evidence>
<reference evidence="20" key="14">
    <citation type="submission" date="2023-04" db="EMBL/GenBank/DDBJ databases">
        <title>Four porcine-derived lactic acid bacteria strains analyses and their evaluation as potential probiotics based on genomics.</title>
        <authorList>
            <person name="Niu D."/>
        </authorList>
    </citation>
    <scope>NUCLEOTIDE SEQUENCE</scope>
    <source>
        <strain evidence="20">ZSA5</strain>
    </source>
</reference>
<evidence type="ECO:0000313" key="5">
    <source>
        <dbReference type="EMBL" id="HJG16020.1"/>
    </source>
</evidence>
<dbReference type="Proteomes" id="UP000437575">
    <property type="component" value="Unassembled WGS sequence"/>
</dbReference>
<protein>
    <submittedName>
        <fullName evidence="6">SPJ_0845 family protein</fullName>
    </submittedName>
</protein>
<reference evidence="32 33" key="9">
    <citation type="journal article" date="2020" name="Food Funct.">
        <title>Screening of Lactobacillus salivarius strains from the feces of Chinese populations and the evaluation of their effects against intestinal inflammation in mice.</title>
        <authorList>
            <person name="Zhai Q."/>
            <person name="Shen X."/>
            <person name="Cen S."/>
            <person name="Zhang C."/>
            <person name="Tian F."/>
            <person name="Zhao J."/>
            <person name="Zhang H."/>
            <person name="Xue Y."/>
            <person name="Chen W."/>
        </authorList>
    </citation>
    <scope>NUCLEOTIDE SEQUENCE [LARGE SCALE GENOMIC DNA]</scope>
    <source>
        <strain evidence="10 34">FYNDL5_1.scaf</strain>
        <strain evidence="12 33">FZJTZ28M4.scaf</strain>
        <strain evidence="11 32">FZJTZ9M6.scaf</strain>
    </source>
</reference>
<evidence type="ECO:0000313" key="7">
    <source>
        <dbReference type="EMBL" id="MDN4833239.1"/>
    </source>
</evidence>
<evidence type="ECO:0000313" key="35">
    <source>
        <dbReference type="Proteomes" id="UP001224533"/>
    </source>
</evidence>
<evidence type="ECO:0000256" key="1">
    <source>
        <dbReference type="SAM" id="MobiDB-lite"/>
    </source>
</evidence>
<dbReference type="EMBL" id="QAGV01000002">
    <property type="protein sequence ID" value="PTR97431.1"/>
    <property type="molecule type" value="Genomic_DNA"/>
</dbReference>
<evidence type="ECO:0000313" key="22">
    <source>
        <dbReference type="Proteomes" id="UP000094723"/>
    </source>
</evidence>
<dbReference type="Proteomes" id="UP000759256">
    <property type="component" value="Unassembled WGS sequence"/>
</dbReference>
<name>A0A089RW01_9LACO</name>
<evidence type="ECO:0000313" key="20">
    <source>
        <dbReference type="EMBL" id="WII27966.1"/>
    </source>
</evidence>
<feature type="region of interest" description="Disordered" evidence="1">
    <location>
        <begin position="16"/>
        <end position="45"/>
    </location>
</feature>
<dbReference type="RefSeq" id="WP_003700519.1">
    <property type="nucleotide sequence ID" value="NZ_CABMGV010000001.1"/>
</dbReference>
<evidence type="ECO:0000313" key="29">
    <source>
        <dbReference type="Proteomes" id="UP000245607"/>
    </source>
</evidence>
<dbReference type="EMBL" id="WKKX01000281">
    <property type="protein sequence ID" value="MSE08448.1"/>
    <property type="molecule type" value="Genomic_DNA"/>
</dbReference>
<dbReference type="Proteomes" id="UP000471300">
    <property type="component" value="Unassembled WGS sequence"/>
</dbReference>
<evidence type="ECO:0000313" key="17">
    <source>
        <dbReference type="EMBL" id="PTR97431.1"/>
    </source>
</evidence>
<evidence type="ECO:0000313" key="11">
    <source>
        <dbReference type="EMBL" id="MYY72747.1"/>
    </source>
</evidence>
<dbReference type="EMBL" id="VSTR01000002">
    <property type="protein sequence ID" value="MYY72747.1"/>
    <property type="molecule type" value="Genomic_DNA"/>
</dbReference>
<evidence type="ECO:0000313" key="33">
    <source>
        <dbReference type="Proteomes" id="UP000471300"/>
    </source>
</evidence>
<dbReference type="EMBL" id="CP020858">
    <property type="protein sequence ID" value="ARU19126.1"/>
    <property type="molecule type" value="Genomic_DNA"/>
</dbReference>
<evidence type="ECO:0000313" key="6">
    <source>
        <dbReference type="EMBL" id="MDF4185699.1"/>
    </source>
</evidence>
<dbReference type="Proteomes" id="UP000218139">
    <property type="component" value="Unassembled WGS sequence"/>
</dbReference>
<evidence type="ECO:0000313" key="30">
    <source>
        <dbReference type="Proteomes" id="UP000437575"/>
    </source>
</evidence>
<dbReference type="Proteomes" id="UP000192353">
    <property type="component" value="Unassembled WGS sequence"/>
</dbReference>
<organism evidence="2 21">
    <name type="scientific">Ligilactobacillus salivarius</name>
    <dbReference type="NCBI Taxonomy" id="1624"/>
    <lineage>
        <taxon>Bacteria</taxon>
        <taxon>Bacillati</taxon>
        <taxon>Bacillota</taxon>
        <taxon>Bacilli</taxon>
        <taxon>Lactobacillales</taxon>
        <taxon>Lactobacillaceae</taxon>
        <taxon>Ligilactobacillus</taxon>
    </lineage>
</organism>
<dbReference type="EMBL" id="VSUB01000002">
    <property type="protein sequence ID" value="MYY64304.1"/>
    <property type="molecule type" value="Genomic_DNA"/>
</dbReference>
<dbReference type="Proteomes" id="UP000192638">
    <property type="component" value="Unassembled WGS sequence"/>
</dbReference>
<accession>A0A089RW01</accession>
<evidence type="ECO:0000313" key="10">
    <source>
        <dbReference type="EMBL" id="MYY64304.1"/>
    </source>
</evidence>
<reference evidence="4 26" key="5">
    <citation type="submission" date="2017-04" db="EMBL/GenBank/DDBJ databases">
        <title>Complete genome sequence of Lactobacillus salivarius ZLS006, a probiotic strain isolated from healthy piglet.</title>
        <authorList>
            <person name="Zhang D."/>
        </authorList>
    </citation>
    <scope>NUCLEOTIDE SEQUENCE [LARGE SCALE GENOMIC DNA]</scope>
    <source>
        <strain evidence="4 26">ZLS006</strain>
    </source>
</reference>
<evidence type="ECO:0000313" key="21">
    <source>
        <dbReference type="Proteomes" id="UP000029488"/>
    </source>
</evidence>
<evidence type="ECO:0000313" key="23">
    <source>
        <dbReference type="Proteomes" id="UP000192353"/>
    </source>
</evidence>
<dbReference type="EMBL" id="DYVK01000072">
    <property type="protein sequence ID" value="HJG16020.1"/>
    <property type="molecule type" value="Genomic_DNA"/>
</dbReference>
<dbReference type="EMBL" id="CP017107">
    <property type="protein sequence ID" value="AOO73714.1"/>
    <property type="molecule type" value="Genomic_DNA"/>
</dbReference>
<evidence type="ECO:0000313" key="14">
    <source>
        <dbReference type="EMBL" id="OQQ90813.1"/>
    </source>
</evidence>
<dbReference type="Proteomes" id="UP000029488">
    <property type="component" value="Chromosome"/>
</dbReference>
<dbReference type="EMBL" id="NBEB01000052">
    <property type="protein sequence ID" value="OQQ83493.1"/>
    <property type="molecule type" value="Genomic_DNA"/>
</dbReference>
<dbReference type="EMBL" id="CP007646">
    <property type="protein sequence ID" value="AIR10762.1"/>
    <property type="molecule type" value="Genomic_DNA"/>
</dbReference>
<evidence type="ECO:0000313" key="34">
    <source>
        <dbReference type="Proteomes" id="UP000471678"/>
    </source>
</evidence>
<reference evidence="19 35" key="12">
    <citation type="submission" date="2022-12" db="EMBL/GenBank/DDBJ databases">
        <title>Assessment of beneficial effects and identification of host adaptation-associated genes of Ligilactobacillus salivarius isolated from Meles meles.</title>
        <authorList>
            <person name="Wang Y."/>
        </authorList>
    </citation>
    <scope>NUCLEOTIDE SEQUENCE [LARGE SCALE GENOMIC DNA]</scope>
    <source>
        <strain evidence="19 35">S35</strain>
    </source>
</reference>
<dbReference type="EMBL" id="NBEF01000017">
    <property type="protein sequence ID" value="OQQ90813.1"/>
    <property type="molecule type" value="Genomic_DNA"/>
</dbReference>
<dbReference type="Proteomes" id="UP000470980">
    <property type="component" value="Unassembled WGS sequence"/>
</dbReference>
<evidence type="ECO:0000313" key="13">
    <source>
        <dbReference type="EMBL" id="OQQ83493.1"/>
    </source>
</evidence>
<evidence type="ECO:0000313" key="2">
    <source>
        <dbReference type="EMBL" id="AIR10762.1"/>
    </source>
</evidence>
<dbReference type="EMBL" id="CP123971">
    <property type="protein sequence ID" value="WII27966.1"/>
    <property type="molecule type" value="Genomic_DNA"/>
</dbReference>
<dbReference type="KEGG" id="lsj:LSJ_1088"/>
<reference evidence="30 31" key="8">
    <citation type="submission" date="2019-11" db="EMBL/GenBank/DDBJ databases">
        <title>Draft Genome Sequence of Plant Growth-Promoting Rhizosphere-Associated Bacteria.</title>
        <authorList>
            <person name="Vasilyev I.Y."/>
            <person name="Radchenko V."/>
            <person name="Ilnitskaya E.V."/>
        </authorList>
    </citation>
    <scope>NUCLEOTIDE SEQUENCE [LARGE SCALE GENOMIC DNA]</scope>
    <source>
        <strain evidence="9 31">VRA_01-1sq_f</strain>
        <strain evidence="8 30">VRA_1sq_f</strain>
    </source>
</reference>
<dbReference type="Proteomes" id="UP000244552">
    <property type="component" value="Unassembled WGS sequence"/>
</dbReference>
<evidence type="ECO:0000313" key="8">
    <source>
        <dbReference type="EMBL" id="MSE06681.1"/>
    </source>
</evidence>
<dbReference type="Proteomes" id="UP000094723">
    <property type="component" value="Chromosome"/>
</dbReference>
<evidence type="ECO:0000313" key="19">
    <source>
        <dbReference type="EMBL" id="WHS18308.1"/>
    </source>
</evidence>
<dbReference type="Proteomes" id="UP001174888">
    <property type="component" value="Unassembled WGS sequence"/>
</dbReference>
<reference evidence="5" key="10">
    <citation type="journal article" date="2021" name="PeerJ">
        <title>Extensive microbial diversity within the chicken gut microbiome revealed by metagenomics and culture.</title>
        <authorList>
            <person name="Gilroy R."/>
            <person name="Ravi A."/>
            <person name="Getino M."/>
            <person name="Pursley I."/>
            <person name="Horton D.L."/>
            <person name="Alikhan N.F."/>
            <person name="Baker D."/>
            <person name="Gharbi K."/>
            <person name="Hall N."/>
            <person name="Watson M."/>
            <person name="Adriaenssens E.M."/>
            <person name="Foster-Nyarko E."/>
            <person name="Jarju S."/>
            <person name="Secka A."/>
            <person name="Antonio M."/>
            <person name="Oren A."/>
            <person name="Chaudhuri R.R."/>
            <person name="La Ragione R."/>
            <person name="Hildebrand F."/>
            <person name="Pallen M.J."/>
        </authorList>
    </citation>
    <scope>NUCLEOTIDE SEQUENCE</scope>
    <source>
        <strain evidence="5">CHK189-29639</strain>
    </source>
</reference>
<dbReference type="EMBL" id="WKKZ01001207">
    <property type="protein sequence ID" value="MSE06681.1"/>
    <property type="molecule type" value="Genomic_DNA"/>
</dbReference>
<evidence type="ECO:0000313" key="32">
    <source>
        <dbReference type="Proteomes" id="UP000470980"/>
    </source>
</evidence>
<evidence type="ECO:0000313" key="28">
    <source>
        <dbReference type="Proteomes" id="UP000244552"/>
    </source>
</evidence>
<reference evidence="6" key="13">
    <citation type="submission" date="2023-02" db="EMBL/GenBank/DDBJ databases">
        <title>Draft Whole-Genome Sequences of competitive exclusion Lactobacillus salivarius strains for Poultry.</title>
        <authorList>
            <person name="Ma L.M."/>
            <person name="Lopez-Guerra N."/>
            <person name="Zhang G."/>
        </authorList>
    </citation>
    <scope>NUCLEOTIDE SEQUENCE</scope>
    <source>
        <strain evidence="6">Salm-9</strain>
    </source>
</reference>
<dbReference type="EMBL" id="JARKHV010000001">
    <property type="protein sequence ID" value="MDF4185699.1"/>
    <property type="molecule type" value="Genomic_DNA"/>
</dbReference>
<reference evidence="7" key="15">
    <citation type="submission" date="2023-07" db="EMBL/GenBank/DDBJ databases">
        <title>Complete genome sequence of Ligilactobacillus salivarius SRCM217594 isolated from Gallus gallus domesticus feces.</title>
        <authorList>
            <person name="Yang H.-G."/>
            <person name="Ryu M.-S."/>
            <person name="Ha G.-S."/>
            <person name="Yang H.-J."/>
            <person name="Jeong D.-Y."/>
        </authorList>
    </citation>
    <scope>NUCLEOTIDE SEQUENCE</scope>
    <source>
        <strain evidence="7">SRCM217594</strain>
    </source>
</reference>
<dbReference type="Proteomes" id="UP000195378">
    <property type="component" value="Chromosome"/>
</dbReference>
<dbReference type="EMBL" id="LXZO01000112">
    <property type="protein sequence ID" value="PAY45085.1"/>
    <property type="molecule type" value="Genomic_DNA"/>
</dbReference>
<evidence type="ECO:0000313" key="15">
    <source>
        <dbReference type="EMBL" id="OQR25263.1"/>
    </source>
</evidence>
<proteinExistence type="predicted"/>
<evidence type="ECO:0000313" key="27">
    <source>
        <dbReference type="Proteomes" id="UP000218139"/>
    </source>
</evidence>
<dbReference type="Proteomes" id="UP001231316">
    <property type="component" value="Chromosome"/>
</dbReference>
<feature type="compositionally biased region" description="Basic and acidic residues" evidence="1">
    <location>
        <begin position="23"/>
        <end position="45"/>
    </location>
</feature>